<reference evidence="7 8" key="1">
    <citation type="submission" date="2022-12" db="EMBL/GenBank/DDBJ databases">
        <title>Chromosome-scale assembly of the Ensete ventricosum genome.</title>
        <authorList>
            <person name="Dussert Y."/>
            <person name="Stocks J."/>
            <person name="Wendawek A."/>
            <person name="Woldeyes F."/>
            <person name="Nichols R.A."/>
            <person name="Borrell J.S."/>
        </authorList>
    </citation>
    <scope>NUCLEOTIDE SEQUENCE [LARGE SCALE GENOMIC DNA]</scope>
    <source>
        <strain evidence="8">cv. Maze</strain>
        <tissue evidence="7">Seeds</tissue>
    </source>
</reference>
<dbReference type="EMBL" id="JAQQAF010000001">
    <property type="protein sequence ID" value="KAJ8509667.1"/>
    <property type="molecule type" value="Genomic_DNA"/>
</dbReference>
<dbReference type="Gene3D" id="1.10.510.10">
    <property type="entry name" value="Transferase(Phosphotransferase) domain 1"/>
    <property type="match status" value="2"/>
</dbReference>
<evidence type="ECO:0000256" key="1">
    <source>
        <dbReference type="ARBA" id="ARBA00004370"/>
    </source>
</evidence>
<dbReference type="PANTHER" id="PTHR47985:SF39">
    <property type="entry name" value="SERINE_THREONINE-PROTEIN KINASE PBL23-RELATED"/>
    <property type="match status" value="1"/>
</dbReference>
<keyword evidence="2" id="KW-0418">Kinase</keyword>
<keyword evidence="4" id="KW-0547">Nucleotide-binding</keyword>
<gene>
    <name evidence="7" type="ORF">OPV22_000101</name>
</gene>
<proteinExistence type="predicted"/>
<dbReference type="InterPro" id="IPR017441">
    <property type="entry name" value="Protein_kinase_ATP_BS"/>
</dbReference>
<dbReference type="InterPro" id="IPR011009">
    <property type="entry name" value="Kinase-like_dom_sf"/>
</dbReference>
<dbReference type="AlphaFoldDB" id="A0AAV8RMB7"/>
<accession>A0AAV8RMB7</accession>
<feature type="compositionally biased region" description="Basic and acidic residues" evidence="5">
    <location>
        <begin position="313"/>
        <end position="336"/>
    </location>
</feature>
<keyword evidence="4" id="KW-0067">ATP-binding</keyword>
<dbReference type="GO" id="GO:0005524">
    <property type="term" value="F:ATP binding"/>
    <property type="evidence" value="ECO:0007669"/>
    <property type="project" value="UniProtKB-UniRule"/>
</dbReference>
<keyword evidence="2" id="KW-0723">Serine/threonine-protein kinase</keyword>
<dbReference type="FunFam" id="3.30.200.20:FF:000266">
    <property type="entry name" value="probable serine/threonine-protein kinase RLCKVII"/>
    <property type="match status" value="1"/>
</dbReference>
<dbReference type="GO" id="GO:0004674">
    <property type="term" value="F:protein serine/threonine kinase activity"/>
    <property type="evidence" value="ECO:0007669"/>
    <property type="project" value="UniProtKB-KW"/>
</dbReference>
<dbReference type="PROSITE" id="PS50011">
    <property type="entry name" value="PROTEIN_KINASE_DOM"/>
    <property type="match status" value="1"/>
</dbReference>
<dbReference type="InterPro" id="IPR000719">
    <property type="entry name" value="Prot_kinase_dom"/>
</dbReference>
<feature type="binding site" evidence="4">
    <location>
        <position position="107"/>
    </location>
    <ligand>
        <name>ATP</name>
        <dbReference type="ChEBI" id="CHEBI:30616"/>
    </ligand>
</feature>
<organism evidence="7 8">
    <name type="scientific">Ensete ventricosum</name>
    <name type="common">Abyssinian banana</name>
    <name type="synonym">Musa ensete</name>
    <dbReference type="NCBI Taxonomy" id="4639"/>
    <lineage>
        <taxon>Eukaryota</taxon>
        <taxon>Viridiplantae</taxon>
        <taxon>Streptophyta</taxon>
        <taxon>Embryophyta</taxon>
        <taxon>Tracheophyta</taxon>
        <taxon>Spermatophyta</taxon>
        <taxon>Magnoliopsida</taxon>
        <taxon>Liliopsida</taxon>
        <taxon>Zingiberales</taxon>
        <taxon>Musaceae</taxon>
        <taxon>Ensete</taxon>
    </lineage>
</organism>
<evidence type="ECO:0000313" key="8">
    <source>
        <dbReference type="Proteomes" id="UP001222027"/>
    </source>
</evidence>
<evidence type="ECO:0000256" key="3">
    <source>
        <dbReference type="ARBA" id="ARBA00023136"/>
    </source>
</evidence>
<keyword evidence="8" id="KW-1185">Reference proteome</keyword>
<evidence type="ECO:0000256" key="5">
    <source>
        <dbReference type="SAM" id="MobiDB-lite"/>
    </source>
</evidence>
<evidence type="ECO:0000259" key="6">
    <source>
        <dbReference type="PROSITE" id="PS50011"/>
    </source>
</evidence>
<feature type="compositionally biased region" description="Low complexity" evidence="5">
    <location>
        <begin position="287"/>
        <end position="302"/>
    </location>
</feature>
<feature type="region of interest" description="Disordered" evidence="5">
    <location>
        <begin position="280"/>
        <end position="336"/>
    </location>
</feature>
<dbReference type="InterPro" id="IPR001245">
    <property type="entry name" value="Ser-Thr/Tyr_kinase_cat_dom"/>
</dbReference>
<sequence>MGCFCCFNSSDVQEEEQPTEEEDGREGNALASLVNNLAIESGTQKHISVAEELLRIGNGNNSTRVFTFDELSAATNNFKAECLLGEGGFGRVYKGHLEDTNQDIAVKQLQRNGLQGNREFLVEVLMLSLLHHPNLVNLIGYCADGDQRILVYECMHLGSLEDHLLDLSSNKKPLDWSTRMKIAEGAARGLDYGVVFLEIITGRRAIDTSRPSNEQNLVQWAEPLFKDKKRFVEMADPLLEGNYPLKGLYQALAVAAMCLQEEASNRPLISDVVTALEYLSSPPNEASQSSKESISRSPSSQDSPEEKDGGDEAQSKLEDEEARNSLRFKEENMERI</sequence>
<dbReference type="SUPFAM" id="SSF56112">
    <property type="entry name" value="Protein kinase-like (PK-like)"/>
    <property type="match status" value="1"/>
</dbReference>
<keyword evidence="2" id="KW-0808">Transferase</keyword>
<dbReference type="PANTHER" id="PTHR47985">
    <property type="entry name" value="OS07G0668900 PROTEIN"/>
    <property type="match status" value="1"/>
</dbReference>
<dbReference type="PROSITE" id="PS00107">
    <property type="entry name" value="PROTEIN_KINASE_ATP"/>
    <property type="match status" value="1"/>
</dbReference>
<feature type="domain" description="Protein kinase" evidence="6">
    <location>
        <begin position="78"/>
        <end position="336"/>
    </location>
</feature>
<comment type="subcellular location">
    <subcellularLocation>
        <location evidence="1">Membrane</location>
    </subcellularLocation>
</comment>
<keyword evidence="3" id="KW-0472">Membrane</keyword>
<evidence type="ECO:0000256" key="4">
    <source>
        <dbReference type="PROSITE-ProRule" id="PRU10141"/>
    </source>
</evidence>
<dbReference type="Proteomes" id="UP001222027">
    <property type="component" value="Unassembled WGS sequence"/>
</dbReference>
<evidence type="ECO:0000313" key="7">
    <source>
        <dbReference type="EMBL" id="KAJ8509667.1"/>
    </source>
</evidence>
<protein>
    <recommendedName>
        <fullName evidence="6">Protein kinase domain-containing protein</fullName>
    </recommendedName>
</protein>
<dbReference type="Pfam" id="PF07714">
    <property type="entry name" value="PK_Tyr_Ser-Thr"/>
    <property type="match status" value="1"/>
</dbReference>
<name>A0AAV8RMB7_ENSVE</name>
<evidence type="ECO:0000256" key="2">
    <source>
        <dbReference type="ARBA" id="ARBA00022527"/>
    </source>
</evidence>
<comment type="caution">
    <text evidence="7">The sequence shown here is derived from an EMBL/GenBank/DDBJ whole genome shotgun (WGS) entry which is preliminary data.</text>
</comment>
<dbReference type="GO" id="GO:0005886">
    <property type="term" value="C:plasma membrane"/>
    <property type="evidence" value="ECO:0007669"/>
    <property type="project" value="UniProtKB-ARBA"/>
</dbReference>